<sequence>MEPSLGRARASTATVSPVRVLSNGWNAKLTSGTTVTPDSVHSDQAFGRLCHQVFTEHCSSPPGIPRMGE</sequence>
<keyword evidence="2" id="KW-1185">Reference proteome</keyword>
<dbReference type="EMBL" id="BMRB01000002">
    <property type="protein sequence ID" value="GGS33046.1"/>
    <property type="molecule type" value="Genomic_DNA"/>
</dbReference>
<evidence type="ECO:0000313" key="2">
    <source>
        <dbReference type="Proteomes" id="UP000660680"/>
    </source>
</evidence>
<protein>
    <submittedName>
        <fullName evidence="1">Uncharacterized protein</fullName>
    </submittedName>
</protein>
<evidence type="ECO:0000313" key="1">
    <source>
        <dbReference type="EMBL" id="GGS33046.1"/>
    </source>
</evidence>
<name>A0A918GFV3_9PSEU</name>
<accession>A0A918GFV3</accession>
<organism evidence="1 2">
    <name type="scientific">Actinokineospora fastidiosa</name>
    <dbReference type="NCBI Taxonomy" id="1816"/>
    <lineage>
        <taxon>Bacteria</taxon>
        <taxon>Bacillati</taxon>
        <taxon>Actinomycetota</taxon>
        <taxon>Actinomycetes</taxon>
        <taxon>Pseudonocardiales</taxon>
        <taxon>Pseudonocardiaceae</taxon>
        <taxon>Actinokineospora</taxon>
    </lineage>
</organism>
<dbReference type="AlphaFoldDB" id="A0A918GFV3"/>
<gene>
    <name evidence="1" type="ORF">GCM10010171_28950</name>
</gene>
<dbReference type="Proteomes" id="UP000660680">
    <property type="component" value="Unassembled WGS sequence"/>
</dbReference>
<proteinExistence type="predicted"/>
<reference evidence="1" key="1">
    <citation type="journal article" date="2014" name="Int. J. Syst. Evol. Microbiol.">
        <title>Complete genome sequence of Corynebacterium casei LMG S-19264T (=DSM 44701T), isolated from a smear-ripened cheese.</title>
        <authorList>
            <consortium name="US DOE Joint Genome Institute (JGI-PGF)"/>
            <person name="Walter F."/>
            <person name="Albersmeier A."/>
            <person name="Kalinowski J."/>
            <person name="Ruckert C."/>
        </authorList>
    </citation>
    <scope>NUCLEOTIDE SEQUENCE</scope>
    <source>
        <strain evidence="1">JCM 3276</strain>
    </source>
</reference>
<comment type="caution">
    <text evidence="1">The sequence shown here is derived from an EMBL/GenBank/DDBJ whole genome shotgun (WGS) entry which is preliminary data.</text>
</comment>
<reference evidence="1" key="2">
    <citation type="submission" date="2020-09" db="EMBL/GenBank/DDBJ databases">
        <authorList>
            <person name="Sun Q."/>
            <person name="Ohkuma M."/>
        </authorList>
    </citation>
    <scope>NUCLEOTIDE SEQUENCE</scope>
    <source>
        <strain evidence="1">JCM 3276</strain>
    </source>
</reference>